<evidence type="ECO:0000256" key="3">
    <source>
        <dbReference type="ARBA" id="ARBA00023125"/>
    </source>
</evidence>
<protein>
    <submittedName>
        <fullName evidence="6">Site-specific integrase</fullName>
    </submittedName>
</protein>
<gene>
    <name evidence="6" type="ORF">EGM181_12835</name>
</gene>
<dbReference type="Proteomes" id="UP000516696">
    <property type="component" value="Chromosome"/>
</dbReference>
<dbReference type="GO" id="GO:0015074">
    <property type="term" value="P:DNA integration"/>
    <property type="evidence" value="ECO:0007669"/>
    <property type="project" value="UniProtKB-KW"/>
</dbReference>
<sequence>MAKYKKTKYPNILIYEIKAGTRYRIRKKIRIAGKEDIIDESGFKTVAHAKARLREIEESIDKSEIDYIRSQKLTVTEYYKEYANRKTRTHVWSVESRYSNDSLFKNHIEPTFGNMPLNKIKRDSYEIFINQKLEKLRRRSVQSIHVMFMALLNDAVYNGVLERNRLQRVIIGSGTLPEKNKRISLQEYQQWMEMAEKILTKYEFSMVYLCVFGLRRGEVCGLRLSSIRYSDHPELATLHIADSRTQRTQKYGKGGLKTSSSHRYIVLDKKGTEAVECIIHEAKEIKKDYGQILHQDDFLLLNPTTCNPFVPSQLNRLFDKVSKSCNIKISPHMLRHFFATQAAIAGVPKEHAAAYLGHKNKTMTEYYTHIQNETATEVINIVSKQLNSSNYGY</sequence>
<dbReference type="PANTHER" id="PTHR30349">
    <property type="entry name" value="PHAGE INTEGRASE-RELATED"/>
    <property type="match status" value="1"/>
</dbReference>
<evidence type="ECO:0000256" key="2">
    <source>
        <dbReference type="ARBA" id="ARBA00022908"/>
    </source>
</evidence>
<keyword evidence="4" id="KW-0233">DNA recombination</keyword>
<dbReference type="InterPro" id="IPR013762">
    <property type="entry name" value="Integrase-like_cat_sf"/>
</dbReference>
<dbReference type="RefSeq" id="WP_113850292.1">
    <property type="nucleotide sequence ID" value="NZ_CP050485.1"/>
</dbReference>
<keyword evidence="2" id="KW-0229">DNA integration</keyword>
<dbReference type="SUPFAM" id="SSF56349">
    <property type="entry name" value="DNA breaking-rejoining enzymes"/>
    <property type="match status" value="1"/>
</dbReference>
<dbReference type="InterPro" id="IPR004107">
    <property type="entry name" value="Integrase_SAM-like_N"/>
</dbReference>
<dbReference type="CDD" id="cd01189">
    <property type="entry name" value="INT_ICEBs1_C_like"/>
    <property type="match status" value="1"/>
</dbReference>
<dbReference type="Gene3D" id="1.10.150.130">
    <property type="match status" value="1"/>
</dbReference>
<dbReference type="InterPro" id="IPR002104">
    <property type="entry name" value="Integrase_catalytic"/>
</dbReference>
<proteinExistence type="inferred from homology"/>
<name>A0AAE7MR54_ENTGA</name>
<feature type="domain" description="Tyr recombinase" evidence="5">
    <location>
        <begin position="178"/>
        <end position="380"/>
    </location>
</feature>
<dbReference type="PANTHER" id="PTHR30349:SF64">
    <property type="entry name" value="PROPHAGE INTEGRASE INTD-RELATED"/>
    <property type="match status" value="1"/>
</dbReference>
<evidence type="ECO:0000259" key="5">
    <source>
        <dbReference type="PROSITE" id="PS51898"/>
    </source>
</evidence>
<comment type="similarity">
    <text evidence="1">Belongs to the 'phage' integrase family.</text>
</comment>
<evidence type="ECO:0000313" key="7">
    <source>
        <dbReference type="Proteomes" id="UP000516696"/>
    </source>
</evidence>
<dbReference type="Pfam" id="PF14659">
    <property type="entry name" value="Phage_int_SAM_3"/>
    <property type="match status" value="1"/>
</dbReference>
<dbReference type="InterPro" id="IPR010998">
    <property type="entry name" value="Integrase_recombinase_N"/>
</dbReference>
<dbReference type="PROSITE" id="PS51898">
    <property type="entry name" value="TYR_RECOMBINASE"/>
    <property type="match status" value="1"/>
</dbReference>
<dbReference type="AlphaFoldDB" id="A0AAE7MR54"/>
<keyword evidence="3" id="KW-0238">DNA-binding</keyword>
<dbReference type="GO" id="GO:0003677">
    <property type="term" value="F:DNA binding"/>
    <property type="evidence" value="ECO:0007669"/>
    <property type="project" value="UniProtKB-KW"/>
</dbReference>
<evidence type="ECO:0000256" key="1">
    <source>
        <dbReference type="ARBA" id="ARBA00008857"/>
    </source>
</evidence>
<evidence type="ECO:0000313" key="6">
    <source>
        <dbReference type="EMBL" id="QOG28078.1"/>
    </source>
</evidence>
<dbReference type="Pfam" id="PF00589">
    <property type="entry name" value="Phage_integrase"/>
    <property type="match status" value="1"/>
</dbReference>
<dbReference type="InterPro" id="IPR050090">
    <property type="entry name" value="Tyrosine_recombinase_XerCD"/>
</dbReference>
<dbReference type="GO" id="GO:0006310">
    <property type="term" value="P:DNA recombination"/>
    <property type="evidence" value="ECO:0007669"/>
    <property type="project" value="UniProtKB-KW"/>
</dbReference>
<organism evidence="6 7">
    <name type="scientific">Enterococcus gallinarum</name>
    <dbReference type="NCBI Taxonomy" id="1353"/>
    <lineage>
        <taxon>Bacteria</taxon>
        <taxon>Bacillati</taxon>
        <taxon>Bacillota</taxon>
        <taxon>Bacilli</taxon>
        <taxon>Lactobacillales</taxon>
        <taxon>Enterococcaceae</taxon>
        <taxon>Enterococcus</taxon>
    </lineage>
</organism>
<accession>A0AAE7MR54</accession>
<reference evidence="6 7" key="1">
    <citation type="submission" date="2020-03" db="EMBL/GenBank/DDBJ databases">
        <title>Characterization of ganglioside-mimicking enterococci.</title>
        <authorList>
            <person name="Patry R.T."/>
            <person name="Nothaft H."/>
            <person name="Bridger R."/>
            <person name="Shajahan A."/>
            <person name="Huynh S."/>
            <person name="Sanchez S."/>
            <person name="Azadi P."/>
            <person name="Cooper K."/>
            <person name="Miller W.G."/>
            <person name="Parker C.T."/>
            <person name="Wells L."/>
            <person name="Szymanski C.M."/>
        </authorList>
    </citation>
    <scope>NUCLEOTIDE SEQUENCE [LARGE SCALE GENOMIC DNA]</scope>
    <source>
        <strain evidence="6 7">EGM181</strain>
    </source>
</reference>
<dbReference type="InterPro" id="IPR011010">
    <property type="entry name" value="DNA_brk_join_enz"/>
</dbReference>
<dbReference type="Gene3D" id="1.10.443.10">
    <property type="entry name" value="Intergrase catalytic core"/>
    <property type="match status" value="1"/>
</dbReference>
<dbReference type="EMBL" id="CP050485">
    <property type="protein sequence ID" value="QOG28078.1"/>
    <property type="molecule type" value="Genomic_DNA"/>
</dbReference>
<evidence type="ECO:0000256" key="4">
    <source>
        <dbReference type="ARBA" id="ARBA00023172"/>
    </source>
</evidence>